<dbReference type="InterPro" id="IPR004856">
    <property type="entry name" value="Glyco_trans_ALG6/ALG8"/>
</dbReference>
<evidence type="ECO:0000313" key="11">
    <source>
        <dbReference type="EnsemblMetazoa" id="XP_031783233"/>
    </source>
</evidence>
<feature type="transmembrane region" description="Helical" evidence="10">
    <location>
        <begin position="333"/>
        <end position="351"/>
    </location>
</feature>
<feature type="transmembrane region" description="Helical" evidence="10">
    <location>
        <begin position="487"/>
        <end position="511"/>
    </location>
</feature>
<feature type="transmembrane region" description="Helical" evidence="10">
    <location>
        <begin position="28"/>
        <end position="47"/>
    </location>
</feature>
<comment type="similarity">
    <text evidence="3 10">Belongs to the ALG6/ALG8 glucosyltransferase family.</text>
</comment>
<dbReference type="CTD" id="31623"/>
<dbReference type="GO" id="GO:0005789">
    <property type="term" value="C:endoplasmic reticulum membrane"/>
    <property type="evidence" value="ECO:0007669"/>
    <property type="project" value="UniProtKB-SubCell"/>
</dbReference>
<dbReference type="OrthoDB" id="1689333at2759"/>
<dbReference type="GO" id="GO:0042283">
    <property type="term" value="F:dolichyl pyrophosphate Glc1Man9GlcNAc2 alpha-1,3-glucosyltransferase activity"/>
    <property type="evidence" value="ECO:0007669"/>
    <property type="project" value="TreeGrafter"/>
</dbReference>
<keyword evidence="6 10" id="KW-0812">Transmembrane</keyword>
<feature type="transmembrane region" description="Helical" evidence="10">
    <location>
        <begin position="201"/>
        <end position="224"/>
    </location>
</feature>
<keyword evidence="9 10" id="KW-0472">Membrane</keyword>
<dbReference type="FunCoup" id="A0A7M7QC05">
    <property type="interactions" value="1969"/>
</dbReference>
<evidence type="ECO:0000256" key="10">
    <source>
        <dbReference type="RuleBase" id="RU363110"/>
    </source>
</evidence>
<evidence type="ECO:0000313" key="12">
    <source>
        <dbReference type="Proteomes" id="UP000002358"/>
    </source>
</evidence>
<evidence type="ECO:0000256" key="9">
    <source>
        <dbReference type="ARBA" id="ARBA00023136"/>
    </source>
</evidence>
<keyword evidence="5 10" id="KW-0808">Transferase</keyword>
<dbReference type="EC" id="2.4.1.-" evidence="10"/>
<evidence type="ECO:0000256" key="3">
    <source>
        <dbReference type="ARBA" id="ARBA00008715"/>
    </source>
</evidence>
<accession>A0A7M7QC05</accession>
<dbReference type="PANTHER" id="PTHR12413:SF2">
    <property type="entry name" value="DOLICHYL PYROPHOSPHATE GLC1MAN9GLCNAC2 ALPHA-1,3-GLUCOSYLTRANSFERASE-RELATED"/>
    <property type="match status" value="1"/>
</dbReference>
<feature type="transmembrane region" description="Helical" evidence="10">
    <location>
        <begin position="460"/>
        <end position="481"/>
    </location>
</feature>
<name>A0A7M7QC05_NASVI</name>
<dbReference type="Pfam" id="PF03155">
    <property type="entry name" value="Alg6_Alg8"/>
    <property type="match status" value="1"/>
</dbReference>
<dbReference type="AlphaFoldDB" id="A0A7M7QC05"/>
<dbReference type="PANTHER" id="PTHR12413">
    <property type="entry name" value="DOLICHYL GLYCOSYLTRANSFERASE"/>
    <property type="match status" value="1"/>
</dbReference>
<dbReference type="Proteomes" id="UP000002358">
    <property type="component" value="Chromosome 3"/>
</dbReference>
<evidence type="ECO:0000256" key="7">
    <source>
        <dbReference type="ARBA" id="ARBA00022824"/>
    </source>
</evidence>
<organism evidence="11 12">
    <name type="scientific">Nasonia vitripennis</name>
    <name type="common">Parasitic wasp</name>
    <dbReference type="NCBI Taxonomy" id="7425"/>
    <lineage>
        <taxon>Eukaryota</taxon>
        <taxon>Metazoa</taxon>
        <taxon>Ecdysozoa</taxon>
        <taxon>Arthropoda</taxon>
        <taxon>Hexapoda</taxon>
        <taxon>Insecta</taxon>
        <taxon>Pterygota</taxon>
        <taxon>Neoptera</taxon>
        <taxon>Endopterygota</taxon>
        <taxon>Hymenoptera</taxon>
        <taxon>Apocrita</taxon>
        <taxon>Proctotrupomorpha</taxon>
        <taxon>Chalcidoidea</taxon>
        <taxon>Pteromalidae</taxon>
        <taxon>Pteromalinae</taxon>
        <taxon>Nasonia</taxon>
    </lineage>
</organism>
<keyword evidence="12" id="KW-1185">Reference proteome</keyword>
<evidence type="ECO:0000256" key="1">
    <source>
        <dbReference type="ARBA" id="ARBA00004477"/>
    </source>
</evidence>
<evidence type="ECO:0000256" key="4">
    <source>
        <dbReference type="ARBA" id="ARBA00022676"/>
    </source>
</evidence>
<evidence type="ECO:0000256" key="5">
    <source>
        <dbReference type="ARBA" id="ARBA00022679"/>
    </source>
</evidence>
<protein>
    <recommendedName>
        <fullName evidence="10">Alpha-1,3-glucosyltransferase</fullName>
        <ecNumber evidence="10">2.4.1.-</ecNumber>
    </recommendedName>
</protein>
<reference evidence="11" key="1">
    <citation type="submission" date="2021-01" db="UniProtKB">
        <authorList>
            <consortium name="EnsemblMetazoa"/>
        </authorList>
    </citation>
    <scope>IDENTIFICATION</scope>
</reference>
<keyword evidence="4 10" id="KW-0328">Glycosyltransferase</keyword>
<dbReference type="GeneID" id="100121119"/>
<keyword evidence="8 10" id="KW-1133">Transmembrane helix</keyword>
<feature type="transmembrane region" description="Helical" evidence="10">
    <location>
        <begin position="149"/>
        <end position="166"/>
    </location>
</feature>
<proteinExistence type="inferred from homology"/>
<evidence type="ECO:0000256" key="8">
    <source>
        <dbReference type="ARBA" id="ARBA00022989"/>
    </source>
</evidence>
<feature type="transmembrane region" description="Helical" evidence="10">
    <location>
        <begin position="119"/>
        <end position="137"/>
    </location>
</feature>
<dbReference type="EnsemblMetazoa" id="XM_031927373">
    <property type="protein sequence ID" value="XP_031783233"/>
    <property type="gene ID" value="LOC100121119"/>
</dbReference>
<feature type="transmembrane region" description="Helical" evidence="10">
    <location>
        <begin position="236"/>
        <end position="255"/>
    </location>
</feature>
<dbReference type="UniPathway" id="UPA00378"/>
<comment type="pathway">
    <text evidence="2 10">Protein modification; protein glycosylation.</text>
</comment>
<sequence length="540" mass="62479">MPHLVNDQSCDNNITKSIKMEPIHRDKLLITIFILITCIKILLFPTYHSTDFEVHRNWLAITESLPINEWYTNEKSQWTLDYPPLFAWFEYILSKVAFYFDPQMLKVDNLNYASNSTKYFQRASVVFTDLVFVYGVREIGETFCNSNQSFIMLTLLSLCNIGLLIIDHVHFQYNGFLLGVLLISLAKVSRISKENQILQGAFWFAILLNLKHIYLYVAPAYGVWLLRSYCLQNNKFIYRVIKLGIIVIFVLYMSFGPFIHQIPQVLSRLFPFKRGLVHAYWAANAWAVYAGADKLLSVIWKKAGWLSNVKIASMTGGLVQEDNFTVLPTPTPLFTFIITFLLMLPVLCSLFFNEKSYNNPKKFVRCVILCGLTSFMFGWHVHEKAVLTAIIPLCILATTEAKDARIFLLLSSAGHTALFPLLYPIELTPLKLILWFAYLSATVLLVKNQFDSNLLKSHEWIYVSFLPVVTIYETVVHKIIFGDRLPFLPLALTSIFCALGVTYSYIIYYYTYMTGDKSLNKELKRKENEEYTMYKLKKRL</sequence>
<dbReference type="GO" id="GO:0006487">
    <property type="term" value="P:protein N-linked glycosylation"/>
    <property type="evidence" value="ECO:0007669"/>
    <property type="project" value="TreeGrafter"/>
</dbReference>
<dbReference type="InParanoid" id="A0A7M7QC05"/>
<feature type="transmembrane region" description="Helical" evidence="10">
    <location>
        <begin position="363"/>
        <end position="379"/>
    </location>
</feature>
<dbReference type="RefSeq" id="XP_031783233.1">
    <property type="nucleotide sequence ID" value="XM_031927373.2"/>
</dbReference>
<keyword evidence="7 10" id="KW-0256">Endoplasmic reticulum</keyword>
<dbReference type="SMR" id="A0A7M7QC05"/>
<comment type="subcellular location">
    <subcellularLocation>
        <location evidence="1 10">Endoplasmic reticulum membrane</location>
        <topology evidence="1 10">Multi-pass membrane protein</topology>
    </subcellularLocation>
</comment>
<evidence type="ECO:0000256" key="6">
    <source>
        <dbReference type="ARBA" id="ARBA00022692"/>
    </source>
</evidence>
<dbReference type="KEGG" id="nvi:100121119"/>
<evidence type="ECO:0000256" key="2">
    <source>
        <dbReference type="ARBA" id="ARBA00004922"/>
    </source>
</evidence>